<evidence type="ECO:0000256" key="2">
    <source>
        <dbReference type="ARBA" id="ARBA00022475"/>
    </source>
</evidence>
<dbReference type="Pfam" id="PF12704">
    <property type="entry name" value="MacB_PCD"/>
    <property type="match status" value="1"/>
</dbReference>
<evidence type="ECO:0000256" key="5">
    <source>
        <dbReference type="ARBA" id="ARBA00023136"/>
    </source>
</evidence>
<dbReference type="STRING" id="947013.SAMN04488109_3881"/>
<protein>
    <submittedName>
        <fullName evidence="9">ABC-type antimicrobial peptide transport system, permease component</fullName>
    </submittedName>
</protein>
<dbReference type="InterPro" id="IPR003838">
    <property type="entry name" value="ABC3_permease_C"/>
</dbReference>
<feature type="transmembrane region" description="Helical" evidence="6">
    <location>
        <begin position="737"/>
        <end position="758"/>
    </location>
</feature>
<keyword evidence="4 6" id="KW-1133">Transmembrane helix</keyword>
<comment type="subcellular location">
    <subcellularLocation>
        <location evidence="1">Cell membrane</location>
        <topology evidence="1">Multi-pass membrane protein</topology>
    </subcellularLocation>
</comment>
<feature type="transmembrane region" description="Helical" evidence="6">
    <location>
        <begin position="352"/>
        <end position="374"/>
    </location>
</feature>
<reference evidence="9 10" key="1">
    <citation type="submission" date="2016-11" db="EMBL/GenBank/DDBJ databases">
        <authorList>
            <person name="Jaros S."/>
            <person name="Januszkiewicz K."/>
            <person name="Wedrychowicz H."/>
        </authorList>
    </citation>
    <scope>NUCLEOTIDE SEQUENCE [LARGE SCALE GENOMIC DNA]</scope>
    <source>
        <strain evidence="9 10">DSM 24574</strain>
    </source>
</reference>
<feature type="domain" description="ABC3 transporter permease C-terminal" evidence="7">
    <location>
        <begin position="355"/>
        <end position="470"/>
    </location>
</feature>
<dbReference type="Proteomes" id="UP000184212">
    <property type="component" value="Unassembled WGS sequence"/>
</dbReference>
<dbReference type="Pfam" id="PF02687">
    <property type="entry name" value="FtsX"/>
    <property type="match status" value="2"/>
</dbReference>
<evidence type="ECO:0000256" key="1">
    <source>
        <dbReference type="ARBA" id="ARBA00004651"/>
    </source>
</evidence>
<evidence type="ECO:0000256" key="4">
    <source>
        <dbReference type="ARBA" id="ARBA00022989"/>
    </source>
</evidence>
<feature type="domain" description="ABC3 transporter permease C-terminal" evidence="7">
    <location>
        <begin position="738"/>
        <end position="850"/>
    </location>
</feature>
<dbReference type="GO" id="GO:0005886">
    <property type="term" value="C:plasma membrane"/>
    <property type="evidence" value="ECO:0007669"/>
    <property type="project" value="UniProtKB-SubCell"/>
</dbReference>
<feature type="transmembrane region" description="Helical" evidence="6">
    <location>
        <begin position="395"/>
        <end position="423"/>
    </location>
</feature>
<dbReference type="EMBL" id="FQWQ01000002">
    <property type="protein sequence ID" value="SHH36665.1"/>
    <property type="molecule type" value="Genomic_DNA"/>
</dbReference>
<keyword evidence="3 6" id="KW-0812">Transmembrane</keyword>
<gene>
    <name evidence="9" type="ORF">SAMN04488109_3881</name>
</gene>
<feature type="transmembrane region" description="Helical" evidence="6">
    <location>
        <begin position="443"/>
        <end position="465"/>
    </location>
</feature>
<dbReference type="InterPro" id="IPR047699">
    <property type="entry name" value="Permease_put_prefix"/>
</dbReference>
<evidence type="ECO:0000259" key="7">
    <source>
        <dbReference type="Pfam" id="PF02687"/>
    </source>
</evidence>
<keyword evidence="10" id="KW-1185">Reference proteome</keyword>
<dbReference type="RefSeq" id="WP_221408743.1">
    <property type="nucleotide sequence ID" value="NZ_FQWQ01000002.1"/>
</dbReference>
<evidence type="ECO:0000256" key="3">
    <source>
        <dbReference type="ARBA" id="ARBA00022692"/>
    </source>
</evidence>
<evidence type="ECO:0000259" key="8">
    <source>
        <dbReference type="Pfam" id="PF12704"/>
    </source>
</evidence>
<dbReference type="GO" id="GO:0022857">
    <property type="term" value="F:transmembrane transporter activity"/>
    <property type="evidence" value="ECO:0007669"/>
    <property type="project" value="TreeGrafter"/>
</dbReference>
<evidence type="ECO:0000313" key="10">
    <source>
        <dbReference type="Proteomes" id="UP000184212"/>
    </source>
</evidence>
<evidence type="ECO:0000313" key="9">
    <source>
        <dbReference type="EMBL" id="SHH36665.1"/>
    </source>
</evidence>
<feature type="transmembrane region" description="Helical" evidence="6">
    <location>
        <begin position="820"/>
        <end position="840"/>
    </location>
</feature>
<keyword evidence="2" id="KW-1003">Cell membrane</keyword>
<organism evidence="9 10">
    <name type="scientific">Chryseolinea serpens</name>
    <dbReference type="NCBI Taxonomy" id="947013"/>
    <lineage>
        <taxon>Bacteria</taxon>
        <taxon>Pseudomonadati</taxon>
        <taxon>Bacteroidota</taxon>
        <taxon>Cytophagia</taxon>
        <taxon>Cytophagales</taxon>
        <taxon>Fulvivirgaceae</taxon>
        <taxon>Chryseolinea</taxon>
    </lineage>
</organism>
<sequence>MKPPKRALQFLRWFCREDYLEEIEGDLIEVFEKQSLLSPRRARWGFIWSVCKYLRPQFIRAFKINVHQNARAMFRHNFTITYRSFLKYKSSFFINLIGLSSGLACTILIYLWVSDELKVNNLHAAGDRLVEVMERQLDNGQITVQSGTPGILAETMAQELPEVASATTVSWTDKYVLSVDDRNMQGTGVYAGRDYFKIFSFPLLQGDPGKVLIDKKSIVLSDEMAVRLFGTTENVLGKTVTWQHEKLFNVSGVFKKMPAQSTQQYDFLLTTDEMKEAHPWTLQWTNNAPSTFVVLREGASLEAFSAKIVNFVEDHGGEKGTTVFATPYSRLYLHGRFVNGVEAGGRIEYVRMFSIIAFFILLIACINFMNLSTARASRRIKEIGTKKAMGASRRALIIQYLGESMLMALLSMGCAFLLVILLLPQFNLITGKTLTVPTDYPTLLSLAGLAIFAGWIAGSYPALYLSGFNPVAILKGQLHGSWSELWVRRGLVVFQFVCSVVLIVSVWVVYEQMQYTQTKNLGYNKDHLLYFEGQGKVTQNLETVIATVRNFPGVTNASSIGHSLMEFGAGSSTSSMQWEGKDPDLVVEMENVRVNYGMIEMLEVQLVAGRYYAQQFGAEDSNIIFNEAAIAAMGMEDPIGKTVTLWGKPRTIVGVVKDFHFRSFHEKVKPLFFNLAPDGTWMVMMKVEPGKEADVIARLEKFHKDYNPGFLLSYRFLDQDYQAQYVAEQRVATLSKYFAGLAILISSLGLLGLAAFTAERRLKEIGIRKIHGATNVGVVFLLMKDFTRMVLVAIVISFPISYVISRQWLDGFAYKINLQWWFFATAGLSALFVAWFTVALQTWRAARVNPAKTLRSE</sequence>
<dbReference type="InterPro" id="IPR050250">
    <property type="entry name" value="Macrolide_Exporter_MacB"/>
</dbReference>
<dbReference type="NCBIfam" id="NF038404">
    <property type="entry name" value="perm_prefix_2"/>
    <property type="match status" value="1"/>
</dbReference>
<keyword evidence="5 6" id="KW-0472">Membrane</keyword>
<feature type="transmembrane region" description="Helical" evidence="6">
    <location>
        <begin position="92"/>
        <end position="113"/>
    </location>
</feature>
<feature type="domain" description="MacB-like periplasmic core" evidence="8">
    <location>
        <begin position="93"/>
        <end position="309"/>
    </location>
</feature>
<dbReference type="InterPro" id="IPR025857">
    <property type="entry name" value="MacB_PCD"/>
</dbReference>
<name>A0A1M5SE04_9BACT</name>
<accession>A0A1M5SE04</accession>
<proteinExistence type="predicted"/>
<dbReference type="PANTHER" id="PTHR30572">
    <property type="entry name" value="MEMBRANE COMPONENT OF TRANSPORTER-RELATED"/>
    <property type="match status" value="1"/>
</dbReference>
<dbReference type="PANTHER" id="PTHR30572:SF18">
    <property type="entry name" value="ABC-TYPE MACROLIDE FAMILY EXPORT SYSTEM PERMEASE COMPONENT 2"/>
    <property type="match status" value="1"/>
</dbReference>
<evidence type="ECO:0000256" key="6">
    <source>
        <dbReference type="SAM" id="Phobius"/>
    </source>
</evidence>
<dbReference type="AlphaFoldDB" id="A0A1M5SE04"/>
<feature type="transmembrane region" description="Helical" evidence="6">
    <location>
        <begin position="486"/>
        <end position="510"/>
    </location>
</feature>